<keyword evidence="2" id="KW-1185">Reference proteome</keyword>
<dbReference type="InterPro" id="IPR007061">
    <property type="entry name" value="MST-like"/>
</dbReference>
<sequence>MFDSPDQDPRVDPPELGGEAEVLSGFLRYQRATFELKCSGLSADQMARRAVEPSPLSLLGLLRHLADVERAWFRTVMAGADAPPHFWTDEDIDGDFDNAAADEEMVREAWARWREEVAFAERFFEEAGSLDTAGTHYRRGPVSLRWVVTHMIEEYARHNGHADLLREAIDGTVGE</sequence>
<evidence type="ECO:0000313" key="2">
    <source>
        <dbReference type="Proteomes" id="UP001527866"/>
    </source>
</evidence>
<accession>A0ABT4UCM5</accession>
<dbReference type="EMBL" id="JAQFWQ010000139">
    <property type="protein sequence ID" value="MDA2814728.1"/>
    <property type="molecule type" value="Genomic_DNA"/>
</dbReference>
<evidence type="ECO:0000313" key="1">
    <source>
        <dbReference type="EMBL" id="MDA2814728.1"/>
    </source>
</evidence>
<organism evidence="1 2">
    <name type="scientific">Nocardiopsis endophytica</name>
    <dbReference type="NCBI Taxonomy" id="3018445"/>
    <lineage>
        <taxon>Bacteria</taxon>
        <taxon>Bacillati</taxon>
        <taxon>Actinomycetota</taxon>
        <taxon>Actinomycetes</taxon>
        <taxon>Streptosporangiales</taxon>
        <taxon>Nocardiopsidaceae</taxon>
        <taxon>Nocardiopsis</taxon>
    </lineage>
</organism>
<proteinExistence type="predicted"/>
<dbReference type="InterPro" id="IPR034660">
    <property type="entry name" value="DinB/YfiT-like"/>
</dbReference>
<dbReference type="RefSeq" id="WP_270690233.1">
    <property type="nucleotide sequence ID" value="NZ_JAQFWQ010000139.1"/>
</dbReference>
<dbReference type="Pfam" id="PF04978">
    <property type="entry name" value="MST"/>
    <property type="match status" value="1"/>
</dbReference>
<comment type="caution">
    <text evidence="1">The sequence shown here is derived from an EMBL/GenBank/DDBJ whole genome shotgun (WGS) entry which is preliminary data.</text>
</comment>
<dbReference type="Gene3D" id="1.20.120.450">
    <property type="entry name" value="dinb family like domain"/>
    <property type="match status" value="1"/>
</dbReference>
<gene>
    <name evidence="1" type="ORF">O4J56_29055</name>
</gene>
<protein>
    <submittedName>
        <fullName evidence="1">DinB family protein</fullName>
    </submittedName>
</protein>
<dbReference type="SUPFAM" id="SSF109854">
    <property type="entry name" value="DinB/YfiT-like putative metalloenzymes"/>
    <property type="match status" value="1"/>
</dbReference>
<dbReference type="Proteomes" id="UP001527866">
    <property type="component" value="Unassembled WGS sequence"/>
</dbReference>
<name>A0ABT4UCM5_9ACTN</name>
<reference evidence="1 2" key="1">
    <citation type="submission" date="2023-01" db="EMBL/GenBank/DDBJ databases">
        <title>Draft genome sequence of Nocardiopsis sp. RSe5-2 isolated from halophytes.</title>
        <authorList>
            <person name="Duangmal K."/>
            <person name="Chantavorakit T."/>
        </authorList>
    </citation>
    <scope>NUCLEOTIDE SEQUENCE [LARGE SCALE GENOMIC DNA]</scope>
    <source>
        <strain evidence="1 2">RSe5-2</strain>
    </source>
</reference>